<organism evidence="1 2">
    <name type="scientific">Colletotrichum gloeosporioides (strain Cg-14)</name>
    <name type="common">Anthracnose fungus</name>
    <name type="synonym">Glomerella cingulata</name>
    <dbReference type="NCBI Taxonomy" id="1237896"/>
    <lineage>
        <taxon>Eukaryota</taxon>
        <taxon>Fungi</taxon>
        <taxon>Dikarya</taxon>
        <taxon>Ascomycota</taxon>
        <taxon>Pezizomycotina</taxon>
        <taxon>Sordariomycetes</taxon>
        <taxon>Hypocreomycetidae</taxon>
        <taxon>Glomerellales</taxon>
        <taxon>Glomerellaceae</taxon>
        <taxon>Colletotrichum</taxon>
        <taxon>Colletotrichum gloeosporioides species complex</taxon>
    </lineage>
</organism>
<evidence type="ECO:0000313" key="2">
    <source>
        <dbReference type="Proteomes" id="UP000015530"/>
    </source>
</evidence>
<sequence length="22" mass="2527">MSFGFIKMCRLLCRPSSKEHVG</sequence>
<accession>T0KUI4</accession>
<gene>
    <name evidence="1" type="ORF">CGLO_03661</name>
</gene>
<name>T0KUI4_COLGC</name>
<dbReference type="Proteomes" id="UP000015530">
    <property type="component" value="Unassembled WGS sequence"/>
</dbReference>
<protein>
    <submittedName>
        <fullName evidence="1">Uncharacterized protein</fullName>
    </submittedName>
</protein>
<dbReference type="AlphaFoldDB" id="T0KUI4"/>
<evidence type="ECO:0000313" key="1">
    <source>
        <dbReference type="EMBL" id="EQB56333.1"/>
    </source>
</evidence>
<comment type="caution">
    <text evidence="1">The sequence shown here is derived from an EMBL/GenBank/DDBJ whole genome shotgun (WGS) entry which is preliminary data.</text>
</comment>
<reference evidence="2" key="1">
    <citation type="journal article" date="2013" name="Mol. Plant Microbe Interact.">
        <title>Global aspects of pacC regulation of pathogenicity genes in Colletotrichum gloeosporioides as revealed by transcriptome analysis.</title>
        <authorList>
            <person name="Alkan N."/>
            <person name="Meng X."/>
            <person name="Friedlander G."/>
            <person name="Reuveni E."/>
            <person name="Sukno S."/>
            <person name="Sherman A."/>
            <person name="Thon M."/>
            <person name="Fluhr R."/>
            <person name="Prusky D."/>
        </authorList>
    </citation>
    <scope>NUCLEOTIDE SEQUENCE [LARGE SCALE GENOMIC DNA]</scope>
    <source>
        <strain evidence="2">Cg-14</strain>
    </source>
</reference>
<proteinExistence type="predicted"/>
<dbReference type="EMBL" id="AMYD01000752">
    <property type="protein sequence ID" value="EQB56333.1"/>
    <property type="molecule type" value="Genomic_DNA"/>
</dbReference>
<dbReference type="HOGENOM" id="CLU_3425074_0_0_1"/>